<evidence type="ECO:0000313" key="2">
    <source>
        <dbReference type="EMBL" id="PNE40378.1"/>
    </source>
</evidence>
<keyword evidence="3" id="KW-1185">Reference proteome</keyword>
<dbReference type="EMBL" id="LJSN01000002">
    <property type="protein sequence ID" value="PNE40378.1"/>
    <property type="molecule type" value="Genomic_DNA"/>
</dbReference>
<dbReference type="RefSeq" id="WP_102922985.1">
    <property type="nucleotide sequence ID" value="NZ_LJSN01000002.1"/>
</dbReference>
<feature type="transmembrane region" description="Helical" evidence="1">
    <location>
        <begin position="83"/>
        <end position="104"/>
    </location>
</feature>
<dbReference type="Proteomes" id="UP000236047">
    <property type="component" value="Unassembled WGS sequence"/>
</dbReference>
<keyword evidence="1" id="KW-0472">Membrane</keyword>
<sequence length="223" mass="23882">MHAHRRTPHAHDTPAVGPRALRLRYAAIGSFMAFTWIGEGNAPAWEHALRTLVILLILPPLLLRTNRRLTQELYETTRPTRVIAQLVTARIVIIAAAFGTSALVGHLLDPHTGRSPVVPAAGLVLLLLSIPVQVRRAHRTRADRSHPSTRPTLSAPRLIVAKLALIIAALLAQLLLGAYVDNATYVVAAAIAITATVLGPAVHGWLLVAQAPAPEREPVGDAA</sequence>
<protein>
    <submittedName>
        <fullName evidence="2">Uncharacterized protein</fullName>
    </submittedName>
</protein>
<feature type="transmembrane region" description="Helical" evidence="1">
    <location>
        <begin position="21"/>
        <end position="38"/>
    </location>
</feature>
<comment type="caution">
    <text evidence="2">The sequence shown here is derived from an EMBL/GenBank/DDBJ whole genome shotgun (WGS) entry which is preliminary data.</text>
</comment>
<keyword evidence="1" id="KW-1133">Transmembrane helix</keyword>
<organism evidence="2 3">
    <name type="scientific">Streptomyces noursei</name>
    <name type="common">Streptomyces albulus</name>
    <dbReference type="NCBI Taxonomy" id="1971"/>
    <lineage>
        <taxon>Bacteria</taxon>
        <taxon>Bacillati</taxon>
        <taxon>Actinomycetota</taxon>
        <taxon>Actinomycetes</taxon>
        <taxon>Kitasatosporales</taxon>
        <taxon>Streptomycetaceae</taxon>
        <taxon>Streptomyces</taxon>
    </lineage>
</organism>
<reference evidence="3" key="1">
    <citation type="submission" date="2015-09" db="EMBL/GenBank/DDBJ databases">
        <authorList>
            <person name="Graham D.E."/>
            <person name="Mahan K.M."/>
            <person name="Klingeman D.M."/>
            <person name="Fida T."/>
            <person name="Giannone R.J."/>
            <person name="Hettich R.L."/>
            <person name="Parry R.J."/>
            <person name="Spain J.C."/>
        </authorList>
    </citation>
    <scope>NUCLEOTIDE SEQUENCE [LARGE SCALE GENOMIC DNA]</scope>
    <source>
        <strain evidence="3">JCM 4701</strain>
    </source>
</reference>
<keyword evidence="1" id="KW-0812">Transmembrane</keyword>
<feature type="transmembrane region" description="Helical" evidence="1">
    <location>
        <begin position="44"/>
        <end position="63"/>
    </location>
</feature>
<feature type="transmembrane region" description="Helical" evidence="1">
    <location>
        <begin position="155"/>
        <end position="179"/>
    </location>
</feature>
<feature type="transmembrane region" description="Helical" evidence="1">
    <location>
        <begin position="185"/>
        <end position="208"/>
    </location>
</feature>
<evidence type="ECO:0000313" key="3">
    <source>
        <dbReference type="Proteomes" id="UP000236047"/>
    </source>
</evidence>
<gene>
    <name evidence="2" type="ORF">AOB60_05305</name>
</gene>
<dbReference type="AlphaFoldDB" id="A0A2N8PHB2"/>
<accession>A0A2N8PHB2</accession>
<proteinExistence type="predicted"/>
<name>A0A2N8PHB2_STRNR</name>
<feature type="transmembrane region" description="Helical" evidence="1">
    <location>
        <begin position="116"/>
        <end position="134"/>
    </location>
</feature>
<evidence type="ECO:0000256" key="1">
    <source>
        <dbReference type="SAM" id="Phobius"/>
    </source>
</evidence>